<feature type="non-terminal residue" evidence="2">
    <location>
        <position position="223"/>
    </location>
</feature>
<evidence type="ECO:0000313" key="2">
    <source>
        <dbReference type="EMBL" id="KKK93694.1"/>
    </source>
</evidence>
<dbReference type="InterPro" id="IPR051690">
    <property type="entry name" value="PseI-like"/>
</dbReference>
<dbReference type="GO" id="GO:0047444">
    <property type="term" value="F:N-acylneuraminate-9-phosphate synthase activity"/>
    <property type="evidence" value="ECO:0007669"/>
    <property type="project" value="TreeGrafter"/>
</dbReference>
<feature type="domain" description="PseI/NeuA/B-like" evidence="1">
    <location>
        <begin position="39"/>
        <end position="223"/>
    </location>
</feature>
<reference evidence="2" key="1">
    <citation type="journal article" date="2015" name="Nature">
        <title>Complex archaea that bridge the gap between prokaryotes and eukaryotes.</title>
        <authorList>
            <person name="Spang A."/>
            <person name="Saw J.H."/>
            <person name="Jorgensen S.L."/>
            <person name="Zaremba-Niedzwiedzka K."/>
            <person name="Martijn J."/>
            <person name="Lind A.E."/>
            <person name="van Eijk R."/>
            <person name="Schleper C."/>
            <person name="Guy L."/>
            <person name="Ettema T.J."/>
        </authorList>
    </citation>
    <scope>NUCLEOTIDE SEQUENCE</scope>
</reference>
<sequence length="223" mass="25134">MNIGPYKLNGKRCFIVGEAGTNHADPALSERKEKALHYVAKAKEFGADAVKFQIFSHDALFCPLEGDHTRWIQWEKSRLSLSDWEQVKRYADKLGIIFLASAFQTDVIDWLKAMELTAYKVASRAAKSYPYRDVPGPFLISNGFGFKSKVRNSIVLQCTPEYPSTVRWKGKHPGFSDHSGSEWAGIDAMARGLSLLEVHFHCDSNVWHGGPDQKVCLSPKRMK</sequence>
<dbReference type="Pfam" id="PF03102">
    <property type="entry name" value="NeuB"/>
    <property type="match status" value="1"/>
</dbReference>
<dbReference type="PANTHER" id="PTHR42966:SF1">
    <property type="entry name" value="SIALIC ACID SYNTHASE"/>
    <property type="match status" value="1"/>
</dbReference>
<dbReference type="GO" id="GO:0016051">
    <property type="term" value="P:carbohydrate biosynthetic process"/>
    <property type="evidence" value="ECO:0007669"/>
    <property type="project" value="InterPro"/>
</dbReference>
<gene>
    <name evidence="2" type="ORF">LCGC14_2690330</name>
</gene>
<name>A0A0F9BTD7_9ZZZZ</name>
<accession>A0A0F9BTD7</accession>
<dbReference type="Gene3D" id="3.20.20.70">
    <property type="entry name" value="Aldolase class I"/>
    <property type="match status" value="1"/>
</dbReference>
<dbReference type="PANTHER" id="PTHR42966">
    <property type="entry name" value="N-ACETYLNEURAMINATE SYNTHASE"/>
    <property type="match status" value="1"/>
</dbReference>
<dbReference type="InterPro" id="IPR013785">
    <property type="entry name" value="Aldolase_TIM"/>
</dbReference>
<organism evidence="2">
    <name type="scientific">marine sediment metagenome</name>
    <dbReference type="NCBI Taxonomy" id="412755"/>
    <lineage>
        <taxon>unclassified sequences</taxon>
        <taxon>metagenomes</taxon>
        <taxon>ecological metagenomes</taxon>
    </lineage>
</organism>
<dbReference type="InterPro" id="IPR013132">
    <property type="entry name" value="PseI/NeuA/B-like_N"/>
</dbReference>
<proteinExistence type="predicted"/>
<protein>
    <recommendedName>
        <fullName evidence="1">PseI/NeuA/B-like domain-containing protein</fullName>
    </recommendedName>
</protein>
<dbReference type="AlphaFoldDB" id="A0A0F9BTD7"/>
<evidence type="ECO:0000259" key="1">
    <source>
        <dbReference type="Pfam" id="PF03102"/>
    </source>
</evidence>
<dbReference type="EMBL" id="LAZR01047668">
    <property type="protein sequence ID" value="KKK93694.1"/>
    <property type="molecule type" value="Genomic_DNA"/>
</dbReference>
<dbReference type="SUPFAM" id="SSF51569">
    <property type="entry name" value="Aldolase"/>
    <property type="match status" value="1"/>
</dbReference>
<comment type="caution">
    <text evidence="2">The sequence shown here is derived from an EMBL/GenBank/DDBJ whole genome shotgun (WGS) entry which is preliminary data.</text>
</comment>